<sequence length="469" mass="49286">MARAVAVLGPDATLWHVASLADLSETRAALAIDALIDEGILAAGQPLTVTHPLIRTAIYLDTDSTQRGLAHKRAAWLLQAGNAPAERLGTHLLNCEPANDQWVVAGLRAAASEALTRGAPEPATVLLERALTEPPTAQARSGLLLEAGLALGMANRPDRAATVMREALDLTTGPSAQAEIALSLGALMTMLGRGDEAVAILERVRSSGSRDDPDLSRRLLAGIALADLLAGQPVESWLDRLDRLTSRASAGETEQRVARATTEERVARATVAFAAAAVADRTAAQVAQLAGQAATGPLPAGRQHARDRFIIVSFAGPALAIADRLDLALALFAAGIEAAQRDGDAAEFAYLSILRSHTALYAGRLLDAEADARIALDIHTDHDGQTPLAVAVLIDALVDKGAIDDAQALLTSRQLDGPVPLNMLTAHFFHVARGRLRLRQHRPPDALTDLRSCGDSLTTSGYTNPGFAH</sequence>
<organism evidence="1 2">
    <name type="scientific">Candidatus Frankia alpina</name>
    <dbReference type="NCBI Taxonomy" id="2699483"/>
    <lineage>
        <taxon>Bacteria</taxon>
        <taxon>Bacillati</taxon>
        <taxon>Actinomycetota</taxon>
        <taxon>Actinomycetes</taxon>
        <taxon>Frankiales</taxon>
        <taxon>Frankiaceae</taxon>
        <taxon>Frankia</taxon>
    </lineage>
</organism>
<gene>
    <name evidence="1" type="ORF">E7Y31_05445</name>
</gene>
<protein>
    <recommendedName>
        <fullName evidence="3">MalT-like TPR region domain-containing protein</fullName>
    </recommendedName>
</protein>
<dbReference type="SUPFAM" id="SSF48452">
    <property type="entry name" value="TPR-like"/>
    <property type="match status" value="1"/>
</dbReference>
<dbReference type="OrthoDB" id="134933at2"/>
<dbReference type="InterPro" id="IPR011990">
    <property type="entry name" value="TPR-like_helical_dom_sf"/>
</dbReference>
<dbReference type="RefSeq" id="WP_136447213.1">
    <property type="nucleotide sequence ID" value="NZ_SSXH01000079.1"/>
</dbReference>
<proteinExistence type="predicted"/>
<evidence type="ECO:0000313" key="1">
    <source>
        <dbReference type="EMBL" id="THJ75446.1"/>
    </source>
</evidence>
<name>A0A4S5ESR0_9ACTN</name>
<dbReference type="AlphaFoldDB" id="A0A4S5ESR0"/>
<evidence type="ECO:0000313" key="2">
    <source>
        <dbReference type="Proteomes" id="UP000305282"/>
    </source>
</evidence>
<keyword evidence="2" id="KW-1185">Reference proteome</keyword>
<dbReference type="Gene3D" id="1.25.40.10">
    <property type="entry name" value="Tetratricopeptide repeat domain"/>
    <property type="match status" value="1"/>
</dbReference>
<comment type="caution">
    <text evidence="1">The sequence shown here is derived from an EMBL/GenBank/DDBJ whole genome shotgun (WGS) entry which is preliminary data.</text>
</comment>
<dbReference type="Proteomes" id="UP000305282">
    <property type="component" value="Unassembled WGS sequence"/>
</dbReference>
<accession>A0A4S5ESR0</accession>
<dbReference type="EMBL" id="SSXH01000079">
    <property type="protein sequence ID" value="THJ75446.1"/>
    <property type="molecule type" value="Genomic_DNA"/>
</dbReference>
<reference evidence="1 2" key="1">
    <citation type="submission" date="2019-04" db="EMBL/GenBank/DDBJ databases">
        <title>Draft genome sequences for three unisolated Alnus-infective Frankia Sp+ strains, AgTrS, AiOr and AvVan, the first sequenced Frankia strains able to sporulate in-planta.</title>
        <authorList>
            <person name="Bethencourt L."/>
            <person name="Vautrin F."/>
            <person name="Taib N."/>
            <person name="Dubost A."/>
            <person name="Castro-Garcia L."/>
            <person name="Imbaud O."/>
            <person name="Abrouk D."/>
            <person name="Fournier P."/>
            <person name="Briolay J."/>
            <person name="Nguyen A."/>
            <person name="Normand P."/>
            <person name="Fernandez M.P."/>
            <person name="Brochier-Armanet C."/>
            <person name="Herrera-Belaroussi A."/>
        </authorList>
    </citation>
    <scope>NUCLEOTIDE SEQUENCE [LARGE SCALE GENOMIC DNA]</scope>
    <source>
        <strain evidence="1 2">AvVan</strain>
    </source>
</reference>
<evidence type="ECO:0008006" key="3">
    <source>
        <dbReference type="Google" id="ProtNLM"/>
    </source>
</evidence>